<evidence type="ECO:0000313" key="3">
    <source>
        <dbReference type="Proteomes" id="UP000177346"/>
    </source>
</evidence>
<proteinExistence type="predicted"/>
<gene>
    <name evidence="2" type="ORF">A3B19_01180</name>
</gene>
<feature type="transmembrane region" description="Helical" evidence="1">
    <location>
        <begin position="7"/>
        <end position="27"/>
    </location>
</feature>
<feature type="transmembrane region" description="Helical" evidence="1">
    <location>
        <begin position="113"/>
        <end position="132"/>
    </location>
</feature>
<keyword evidence="1" id="KW-1133">Transmembrane helix</keyword>
<organism evidence="2 3">
    <name type="scientific">Candidatus Giovannonibacteria bacterium RIFCSPLOWO2_01_FULL_46_32</name>
    <dbReference type="NCBI Taxonomy" id="1798353"/>
    <lineage>
        <taxon>Bacteria</taxon>
        <taxon>Candidatus Giovannoniibacteriota</taxon>
    </lineage>
</organism>
<keyword evidence="1" id="KW-0812">Transmembrane</keyword>
<feature type="transmembrane region" description="Helical" evidence="1">
    <location>
        <begin position="62"/>
        <end position="80"/>
    </location>
</feature>
<keyword evidence="1" id="KW-0472">Membrane</keyword>
<feature type="transmembrane region" description="Helical" evidence="1">
    <location>
        <begin position="356"/>
        <end position="375"/>
    </location>
</feature>
<comment type="caution">
    <text evidence="2">The sequence shown here is derived from an EMBL/GenBank/DDBJ whole genome shotgun (WGS) entry which is preliminary data.</text>
</comment>
<feature type="transmembrane region" description="Helical" evidence="1">
    <location>
        <begin position="139"/>
        <end position="157"/>
    </location>
</feature>
<name>A0A1F5XGM9_9BACT</name>
<evidence type="ECO:0008006" key="4">
    <source>
        <dbReference type="Google" id="ProtNLM"/>
    </source>
</evidence>
<accession>A0A1F5XGM9</accession>
<protein>
    <recommendedName>
        <fullName evidence="4">Glycosyltransferase RgtA/B/C/D-like domain-containing protein</fullName>
    </recommendedName>
</protein>
<evidence type="ECO:0000313" key="2">
    <source>
        <dbReference type="EMBL" id="OGF87027.1"/>
    </source>
</evidence>
<feature type="transmembrane region" description="Helical" evidence="1">
    <location>
        <begin position="254"/>
        <end position="272"/>
    </location>
</feature>
<dbReference type="AlphaFoldDB" id="A0A1F5XGM9"/>
<feature type="transmembrane region" description="Helical" evidence="1">
    <location>
        <begin position="293"/>
        <end position="312"/>
    </location>
</feature>
<dbReference type="EMBL" id="MFIF01000009">
    <property type="protein sequence ID" value="OGF87027.1"/>
    <property type="molecule type" value="Genomic_DNA"/>
</dbReference>
<dbReference type="Proteomes" id="UP000177346">
    <property type="component" value="Unassembled WGS sequence"/>
</dbReference>
<sequence length="526" mass="60098">MNRLIRVVSSFLILASVVYPIFVFVIFPKWVIDDAFITFRYAENLAKFSEFTWNVGEPPIEGYTGVFLPAALAVFMRFGFDPINVSRAIGVFSFFLGWLMLFLSLKLLKSDKFVFGIILLLYSTAPILFTHASSGLETMLFVASILASSYFLLRFLLRGGGAPLFLSLLFTSLVRPEGVALAGFFTVAAALYEFKQRRENLKSFIGSFAVFYFLLALVYFLWRLNYYHAFLPNTYYAKSDVGFSVDILIDMFRFLRGNFALPILAGIALVLPEIDWFSARLKRREGGFWESNILYVFLPIAAFAALLMLFYARSHLTTNFSERFYTSLMPAMWLGLVFAFNFGFTVLNYIKVNKKLGYKLAIFLFFVLSSYQILFNAAKLKNEITFANDEKTEKESQHYLAGEFLQKNLLPTDWVVIYLDAGAVPYFSKIKAVDFGALNDPVLARGKLSSKERIDYFYSKNPAAIFITSSSLERVESDKEAMAIAGDPRFRGYALARKYPSPFAYRYPAINHQLLFLRNDIYSKLK</sequence>
<feature type="transmembrane region" description="Helical" evidence="1">
    <location>
        <begin position="87"/>
        <end position="107"/>
    </location>
</feature>
<feature type="transmembrane region" description="Helical" evidence="1">
    <location>
        <begin position="169"/>
        <end position="192"/>
    </location>
</feature>
<feature type="transmembrane region" description="Helical" evidence="1">
    <location>
        <begin position="204"/>
        <end position="222"/>
    </location>
</feature>
<evidence type="ECO:0000256" key="1">
    <source>
        <dbReference type="SAM" id="Phobius"/>
    </source>
</evidence>
<reference evidence="2 3" key="1">
    <citation type="journal article" date="2016" name="Nat. Commun.">
        <title>Thousands of microbial genomes shed light on interconnected biogeochemical processes in an aquifer system.</title>
        <authorList>
            <person name="Anantharaman K."/>
            <person name="Brown C.T."/>
            <person name="Hug L.A."/>
            <person name="Sharon I."/>
            <person name="Castelle C.J."/>
            <person name="Probst A.J."/>
            <person name="Thomas B.C."/>
            <person name="Singh A."/>
            <person name="Wilkins M.J."/>
            <person name="Karaoz U."/>
            <person name="Brodie E.L."/>
            <person name="Williams K.H."/>
            <person name="Hubbard S.S."/>
            <person name="Banfield J.F."/>
        </authorList>
    </citation>
    <scope>NUCLEOTIDE SEQUENCE [LARGE SCALE GENOMIC DNA]</scope>
</reference>
<feature type="transmembrane region" description="Helical" evidence="1">
    <location>
        <begin position="324"/>
        <end position="344"/>
    </location>
</feature>